<gene>
    <name evidence="2" type="ORF">FN846DRAFT_586048</name>
</gene>
<reference evidence="2 3" key="1">
    <citation type="submission" date="2019-09" db="EMBL/GenBank/DDBJ databases">
        <title>Draft genome of the ectomycorrhizal ascomycete Sphaerosporella brunnea.</title>
        <authorList>
            <consortium name="DOE Joint Genome Institute"/>
            <person name="Benucci G.M."/>
            <person name="Marozzi G."/>
            <person name="Antonielli L."/>
            <person name="Sanchez S."/>
            <person name="Marco P."/>
            <person name="Wang X."/>
            <person name="Falini L.B."/>
            <person name="Barry K."/>
            <person name="Haridas S."/>
            <person name="Lipzen A."/>
            <person name="Labutti K."/>
            <person name="Grigoriev I.V."/>
            <person name="Murat C."/>
            <person name="Martin F."/>
            <person name="Albertini E."/>
            <person name="Donnini D."/>
            <person name="Bonito G."/>
        </authorList>
    </citation>
    <scope>NUCLEOTIDE SEQUENCE [LARGE SCALE GENOMIC DNA]</scope>
    <source>
        <strain evidence="2 3">Sb_GMNB300</strain>
    </source>
</reference>
<protein>
    <submittedName>
        <fullName evidence="2">Uncharacterized protein</fullName>
    </submittedName>
</protein>
<feature type="chain" id="PRO_5023930028" evidence="1">
    <location>
        <begin position="19"/>
        <end position="158"/>
    </location>
</feature>
<dbReference type="InParanoid" id="A0A5J5ED34"/>
<evidence type="ECO:0000313" key="2">
    <source>
        <dbReference type="EMBL" id="KAA8892999.1"/>
    </source>
</evidence>
<keyword evidence="1" id="KW-0732">Signal</keyword>
<organism evidence="2 3">
    <name type="scientific">Sphaerosporella brunnea</name>
    <dbReference type="NCBI Taxonomy" id="1250544"/>
    <lineage>
        <taxon>Eukaryota</taxon>
        <taxon>Fungi</taxon>
        <taxon>Dikarya</taxon>
        <taxon>Ascomycota</taxon>
        <taxon>Pezizomycotina</taxon>
        <taxon>Pezizomycetes</taxon>
        <taxon>Pezizales</taxon>
        <taxon>Pyronemataceae</taxon>
        <taxon>Sphaerosporella</taxon>
    </lineage>
</organism>
<keyword evidence="3" id="KW-1185">Reference proteome</keyword>
<sequence>MLSSHIHLRFLFFIPSLGDLQTLSFPGKWRRQDTSEDVKDLLWHHGGKQTEVLTSNVEAESMRLEPTTEGMRPLEDMRERDQRYCLLEITRSVLSGCSAAICISGLYSLSQALEISKHYPFQEMAKSDIRERDQRYCLLEITRSVLSGCSAVIYTPGF</sequence>
<dbReference type="EMBL" id="VXIS01000529">
    <property type="protein sequence ID" value="KAA8892999.1"/>
    <property type="molecule type" value="Genomic_DNA"/>
</dbReference>
<comment type="caution">
    <text evidence="2">The sequence shown here is derived from an EMBL/GenBank/DDBJ whole genome shotgun (WGS) entry which is preliminary data.</text>
</comment>
<feature type="signal peptide" evidence="1">
    <location>
        <begin position="1"/>
        <end position="18"/>
    </location>
</feature>
<dbReference type="Proteomes" id="UP000326924">
    <property type="component" value="Unassembled WGS sequence"/>
</dbReference>
<evidence type="ECO:0000313" key="3">
    <source>
        <dbReference type="Proteomes" id="UP000326924"/>
    </source>
</evidence>
<evidence type="ECO:0000256" key="1">
    <source>
        <dbReference type="SAM" id="SignalP"/>
    </source>
</evidence>
<accession>A0A5J5ED34</accession>
<dbReference type="AlphaFoldDB" id="A0A5J5ED34"/>
<proteinExistence type="predicted"/>
<name>A0A5J5ED34_9PEZI</name>